<dbReference type="PANTHER" id="PTHR30429:SF0">
    <property type="entry name" value="METHIONINE-BINDING LIPOPROTEIN METQ"/>
    <property type="match status" value="1"/>
</dbReference>
<dbReference type="EMBL" id="CP027768">
    <property type="protein sequence ID" value="AYW50713.1"/>
    <property type="molecule type" value="Genomic_DNA"/>
</dbReference>
<evidence type="ECO:0000313" key="7">
    <source>
        <dbReference type="EMBL" id="AYW50713.1"/>
    </source>
</evidence>
<keyword evidence="5" id="KW-0564">Palmitate</keyword>
<dbReference type="SUPFAM" id="SSF53850">
    <property type="entry name" value="Periplasmic binding protein-like II"/>
    <property type="match status" value="1"/>
</dbReference>
<reference evidence="7 8" key="1">
    <citation type="journal article" date="2012" name="Int. J. Syst. Evol. Microbiol.">
        <title>Characterization of Tetragenococcus strains from sugar thick juice reveals a novel species, Tetragenococcus osmophilus sp. nov., and divides Tetragenococcus halophilus into two subspecies, T. halophilus subsp. halophilus subsp. nov. and T. halophilus subsp. flandriensis subsp. nov.</title>
        <authorList>
            <person name="Juste A."/>
            <person name="Van Trappen S."/>
            <person name="Verreth C."/>
            <person name="Cleenwerck I."/>
            <person name="De Vos P."/>
            <person name="Lievens B."/>
            <person name="Willems K.A."/>
        </authorList>
    </citation>
    <scope>NUCLEOTIDE SEQUENCE [LARGE SCALE GENOMIC DNA]</scope>
    <source>
        <strain evidence="7 8">LMG 26042</strain>
    </source>
</reference>
<dbReference type="GO" id="GO:0016020">
    <property type="term" value="C:membrane"/>
    <property type="evidence" value="ECO:0007669"/>
    <property type="project" value="UniProtKB-SubCell"/>
</dbReference>
<evidence type="ECO:0000256" key="4">
    <source>
        <dbReference type="ARBA" id="ARBA00023136"/>
    </source>
</evidence>
<gene>
    <name evidence="7" type="ORF">C7H83_09675</name>
</gene>
<keyword evidence="4" id="KW-0472">Membrane</keyword>
<evidence type="ECO:0000256" key="1">
    <source>
        <dbReference type="ARBA" id="ARBA00004635"/>
    </source>
</evidence>
<protein>
    <submittedName>
        <fullName evidence="7">Amino acid ABC transporter substrate-binding protein</fullName>
    </submittedName>
</protein>
<name>A0A3G5FK31_TETHA</name>
<dbReference type="PROSITE" id="PS51257">
    <property type="entry name" value="PROKAR_LIPOPROTEIN"/>
    <property type="match status" value="1"/>
</dbReference>
<keyword evidence="3" id="KW-0732">Signal</keyword>
<organism evidence="7 8">
    <name type="scientific">Tetragenococcus halophilus</name>
    <name type="common">Pediococcus halophilus</name>
    <dbReference type="NCBI Taxonomy" id="51669"/>
    <lineage>
        <taxon>Bacteria</taxon>
        <taxon>Bacillati</taxon>
        <taxon>Bacillota</taxon>
        <taxon>Bacilli</taxon>
        <taxon>Lactobacillales</taxon>
        <taxon>Enterococcaceae</taxon>
        <taxon>Tetragenococcus</taxon>
    </lineage>
</organism>
<dbReference type="InterPro" id="IPR004872">
    <property type="entry name" value="Lipoprotein_NlpA"/>
</dbReference>
<sequence length="281" mass="30995">MDKKKQWVVGITVVFAFFVLTACGSQGDEAGAESNGNVEEKEVGVAPGPYGEMTTEVISPLLEEKGYQLTVQEFNDYVQPNNALDGGQIDANLFQHSAYFEQFIADNDLDLVKLQEVPTLGMGIYSEEINDLDDLSQGATVSVANDAVNLARTLQVMEDNDLITIDGEVDETQASIDDIDENPKNLEFKTLDAAQLSRSLNNVDTALIPGNFSWSADLDPDEALALEDLKEEYKNIIAIPASEENSDFAQALDEVLESQDFKDAIEDSKFKDFEKPAFWEE</sequence>
<evidence type="ECO:0000256" key="3">
    <source>
        <dbReference type="ARBA" id="ARBA00022729"/>
    </source>
</evidence>
<evidence type="ECO:0000313" key="8">
    <source>
        <dbReference type="Proteomes" id="UP000280475"/>
    </source>
</evidence>
<evidence type="ECO:0000256" key="2">
    <source>
        <dbReference type="ARBA" id="ARBA00008973"/>
    </source>
</evidence>
<dbReference type="Pfam" id="PF03180">
    <property type="entry name" value="Lipoprotein_9"/>
    <property type="match status" value="1"/>
</dbReference>
<dbReference type="AlphaFoldDB" id="A0A3G5FK31"/>
<dbReference type="Gene3D" id="3.40.190.10">
    <property type="entry name" value="Periplasmic binding protein-like II"/>
    <property type="match status" value="2"/>
</dbReference>
<dbReference type="PANTHER" id="PTHR30429">
    <property type="entry name" value="D-METHIONINE-BINDING LIPOPROTEIN METQ"/>
    <property type="match status" value="1"/>
</dbReference>
<dbReference type="RefSeq" id="WP_103893102.1">
    <property type="nucleotide sequence ID" value="NZ_CP027768.1"/>
</dbReference>
<keyword evidence="6" id="KW-0449">Lipoprotein</keyword>
<proteinExistence type="inferred from homology"/>
<dbReference type="Proteomes" id="UP000280475">
    <property type="component" value="Chromosome"/>
</dbReference>
<evidence type="ECO:0000256" key="6">
    <source>
        <dbReference type="ARBA" id="ARBA00023288"/>
    </source>
</evidence>
<comment type="subcellular location">
    <subcellularLocation>
        <location evidence="1">Membrane</location>
        <topology evidence="1">Lipid-anchor</topology>
    </subcellularLocation>
</comment>
<accession>A0A3G5FK31</accession>
<evidence type="ECO:0000256" key="5">
    <source>
        <dbReference type="ARBA" id="ARBA00023139"/>
    </source>
</evidence>
<comment type="similarity">
    <text evidence="2">Belongs to the NlpA lipoprotein family.</text>
</comment>